<dbReference type="Pfam" id="PF00627">
    <property type="entry name" value="UBA"/>
    <property type="match status" value="1"/>
</dbReference>
<sequence>MNVTFRTATGLKTTLSFDPSDTISVVKQKLSEQNGANINHILLFYQSYLLRDDITIEELNLIDDSIIGIRIHKRPIMKLLQEDNENLKSLEQLGFSRENSIAALLSTNDNIEQALDILINQAEQDTTPPPVQPPPKVNEYAAYDDPIERLVAFSGFDRGLVVSVYENFHQDEEEARNYLQQLCE</sequence>
<accession>A0ABR2L7V5</accession>
<dbReference type="InterPro" id="IPR029071">
    <property type="entry name" value="Ubiquitin-like_domsf"/>
</dbReference>
<dbReference type="SMART" id="SM00213">
    <property type="entry name" value="UBQ"/>
    <property type="match status" value="1"/>
</dbReference>
<keyword evidence="4" id="KW-1185">Reference proteome</keyword>
<dbReference type="Gene3D" id="3.10.20.90">
    <property type="entry name" value="Phosphatidylinositol 3-kinase Catalytic Subunit, Chain A, domain 1"/>
    <property type="match status" value="1"/>
</dbReference>
<dbReference type="Pfam" id="PF00240">
    <property type="entry name" value="ubiquitin"/>
    <property type="match status" value="1"/>
</dbReference>
<evidence type="ECO:0000313" key="3">
    <source>
        <dbReference type="EMBL" id="KAK8899423.1"/>
    </source>
</evidence>
<dbReference type="InterPro" id="IPR000626">
    <property type="entry name" value="Ubiquitin-like_dom"/>
</dbReference>
<reference evidence="3 4" key="1">
    <citation type="submission" date="2024-04" db="EMBL/GenBank/DDBJ databases">
        <title>Tritrichomonas musculus Genome.</title>
        <authorList>
            <person name="Alves-Ferreira E."/>
            <person name="Grigg M."/>
            <person name="Lorenzi H."/>
            <person name="Galac M."/>
        </authorList>
    </citation>
    <scope>NUCLEOTIDE SEQUENCE [LARGE SCALE GENOMIC DNA]</scope>
    <source>
        <strain evidence="3 4">EAF2021</strain>
    </source>
</reference>
<dbReference type="PANTHER" id="PTHR10621">
    <property type="entry name" value="UV EXCISION REPAIR PROTEIN RAD23"/>
    <property type="match status" value="1"/>
</dbReference>
<dbReference type="EMBL" id="JAPFFF010000001">
    <property type="protein sequence ID" value="KAK8899423.1"/>
    <property type="molecule type" value="Genomic_DNA"/>
</dbReference>
<dbReference type="Gene3D" id="1.10.8.10">
    <property type="entry name" value="DNA helicase RuvA subunit, C-terminal domain"/>
    <property type="match status" value="2"/>
</dbReference>
<dbReference type="PANTHER" id="PTHR10621:SF0">
    <property type="entry name" value="UV EXCISION REPAIR PROTEIN RAD23"/>
    <property type="match status" value="1"/>
</dbReference>
<feature type="domain" description="UBA" evidence="1">
    <location>
        <begin position="81"/>
        <end position="121"/>
    </location>
</feature>
<name>A0ABR2L7V5_9EUKA</name>
<feature type="domain" description="Ubiquitin-like" evidence="2">
    <location>
        <begin position="1"/>
        <end position="74"/>
    </location>
</feature>
<gene>
    <name evidence="3" type="ORF">M9Y10_001739</name>
</gene>
<organism evidence="3 4">
    <name type="scientific">Tritrichomonas musculus</name>
    <dbReference type="NCBI Taxonomy" id="1915356"/>
    <lineage>
        <taxon>Eukaryota</taxon>
        <taxon>Metamonada</taxon>
        <taxon>Parabasalia</taxon>
        <taxon>Tritrichomonadida</taxon>
        <taxon>Tritrichomonadidae</taxon>
        <taxon>Tritrichomonas</taxon>
    </lineage>
</organism>
<protein>
    <submittedName>
        <fullName evidence="3">UV excision repair protein rad23</fullName>
    </submittedName>
</protein>
<proteinExistence type="predicted"/>
<dbReference type="InterPro" id="IPR009060">
    <property type="entry name" value="UBA-like_sf"/>
</dbReference>
<dbReference type="Proteomes" id="UP001470230">
    <property type="component" value="Unassembled WGS sequence"/>
</dbReference>
<evidence type="ECO:0000259" key="2">
    <source>
        <dbReference type="PROSITE" id="PS50053"/>
    </source>
</evidence>
<comment type="caution">
    <text evidence="3">The sequence shown here is derived from an EMBL/GenBank/DDBJ whole genome shotgun (WGS) entry which is preliminary data.</text>
</comment>
<evidence type="ECO:0000259" key="1">
    <source>
        <dbReference type="PROSITE" id="PS50030"/>
    </source>
</evidence>
<dbReference type="InterPro" id="IPR015940">
    <property type="entry name" value="UBA"/>
</dbReference>
<dbReference type="PROSITE" id="PS50053">
    <property type="entry name" value="UBIQUITIN_2"/>
    <property type="match status" value="1"/>
</dbReference>
<dbReference type="PROSITE" id="PS50030">
    <property type="entry name" value="UBA"/>
    <property type="match status" value="1"/>
</dbReference>
<dbReference type="SUPFAM" id="SSF46934">
    <property type="entry name" value="UBA-like"/>
    <property type="match status" value="1"/>
</dbReference>
<dbReference type="SUPFAM" id="SSF54236">
    <property type="entry name" value="Ubiquitin-like"/>
    <property type="match status" value="1"/>
</dbReference>
<evidence type="ECO:0000313" key="4">
    <source>
        <dbReference type="Proteomes" id="UP001470230"/>
    </source>
</evidence>
<dbReference type="SMART" id="SM00165">
    <property type="entry name" value="UBA"/>
    <property type="match status" value="2"/>
</dbReference>